<keyword evidence="4" id="KW-0472">Membrane</keyword>
<dbReference type="OrthoDB" id="5296287at2759"/>
<dbReference type="HOGENOM" id="CLU_1190104_0_0_1"/>
<gene>
    <name evidence="5" type="ORF">LEMA_P113720.1</name>
</gene>
<accession>E4ZU78</accession>
<evidence type="ECO:0000313" key="5">
    <source>
        <dbReference type="EMBL" id="CBX94957.1"/>
    </source>
</evidence>
<keyword evidence="2" id="KW-0812">Transmembrane</keyword>
<dbReference type="SUPFAM" id="SSF103473">
    <property type="entry name" value="MFS general substrate transporter"/>
    <property type="match status" value="1"/>
</dbReference>
<dbReference type="InterPro" id="IPR036259">
    <property type="entry name" value="MFS_trans_sf"/>
</dbReference>
<evidence type="ECO:0000256" key="3">
    <source>
        <dbReference type="ARBA" id="ARBA00022989"/>
    </source>
</evidence>
<dbReference type="Proteomes" id="UP000002668">
    <property type="component" value="Genome"/>
</dbReference>
<dbReference type="eggNOG" id="KOG0255">
    <property type="taxonomic scope" value="Eukaryota"/>
</dbReference>
<evidence type="ECO:0008006" key="7">
    <source>
        <dbReference type="Google" id="ProtNLM"/>
    </source>
</evidence>
<dbReference type="GO" id="GO:0016020">
    <property type="term" value="C:membrane"/>
    <property type="evidence" value="ECO:0007669"/>
    <property type="project" value="UniProtKB-SubCell"/>
</dbReference>
<dbReference type="STRING" id="985895.E4ZU78"/>
<evidence type="ECO:0000256" key="1">
    <source>
        <dbReference type="ARBA" id="ARBA00004141"/>
    </source>
</evidence>
<sequence length="233" mass="25821">MQHPRDVFTGAVNRMGHATYIRSFQSMRDVKLGDADDRCGLQASPTDEFASFTSISSLLACESLTVTVRDHLRTASSSRSRSRARIEGPPLNRILSSQFPDDHSVSIKKKETEFIAEFNITNEVQAQLTLSIFVLAYAIGPLFLGPLSEIYGRVIVLQISNWFFLIWNLGCSFAQTSGRLMLFSSLVAWGLLSDCFHTEQRGLAISIYSLAPLLRPAIGPIAGGFIAQNTTWR</sequence>
<dbReference type="InParanoid" id="E4ZU78"/>
<dbReference type="Pfam" id="PF07690">
    <property type="entry name" value="MFS_1"/>
    <property type="match status" value="1"/>
</dbReference>
<keyword evidence="6" id="KW-1185">Reference proteome</keyword>
<keyword evidence="3" id="KW-1133">Transmembrane helix</keyword>
<dbReference type="GO" id="GO:0022857">
    <property type="term" value="F:transmembrane transporter activity"/>
    <property type="evidence" value="ECO:0007669"/>
    <property type="project" value="InterPro"/>
</dbReference>
<dbReference type="Gene3D" id="1.20.1720.10">
    <property type="entry name" value="Multidrug resistance protein D"/>
    <property type="match status" value="1"/>
</dbReference>
<dbReference type="AlphaFoldDB" id="E4ZU78"/>
<protein>
    <recommendedName>
        <fullName evidence="7">Major facilitator superfamily (MFS) profile domain-containing protein</fullName>
    </recommendedName>
</protein>
<dbReference type="EMBL" id="FP929126">
    <property type="protein sequence ID" value="CBX94957.1"/>
    <property type="molecule type" value="Genomic_DNA"/>
</dbReference>
<evidence type="ECO:0000313" key="6">
    <source>
        <dbReference type="Proteomes" id="UP000002668"/>
    </source>
</evidence>
<name>E4ZU78_LEPMJ</name>
<organism evidence="6">
    <name type="scientific">Leptosphaeria maculans (strain JN3 / isolate v23.1.3 / race Av1-4-5-6-7-8)</name>
    <name type="common">Blackleg fungus</name>
    <name type="synonym">Phoma lingam</name>
    <dbReference type="NCBI Taxonomy" id="985895"/>
    <lineage>
        <taxon>Eukaryota</taxon>
        <taxon>Fungi</taxon>
        <taxon>Dikarya</taxon>
        <taxon>Ascomycota</taxon>
        <taxon>Pezizomycotina</taxon>
        <taxon>Dothideomycetes</taxon>
        <taxon>Pleosporomycetidae</taxon>
        <taxon>Pleosporales</taxon>
        <taxon>Pleosporineae</taxon>
        <taxon>Leptosphaeriaceae</taxon>
        <taxon>Plenodomus</taxon>
        <taxon>Plenodomus lingam/Leptosphaeria maculans species complex</taxon>
    </lineage>
</organism>
<evidence type="ECO:0000256" key="2">
    <source>
        <dbReference type="ARBA" id="ARBA00022692"/>
    </source>
</evidence>
<dbReference type="InterPro" id="IPR011701">
    <property type="entry name" value="MFS"/>
</dbReference>
<dbReference type="PANTHER" id="PTHR23502">
    <property type="entry name" value="MAJOR FACILITATOR SUPERFAMILY"/>
    <property type="match status" value="1"/>
</dbReference>
<evidence type="ECO:0000256" key="4">
    <source>
        <dbReference type="ARBA" id="ARBA00023136"/>
    </source>
</evidence>
<proteinExistence type="predicted"/>
<dbReference type="PANTHER" id="PTHR23502:SF60">
    <property type="entry name" value="MAJOR FACILITATOR SUPERFAMILY (MFS) PROFILE DOMAIN-CONTAINING PROTEIN-RELATED"/>
    <property type="match status" value="1"/>
</dbReference>
<reference evidence="6" key="1">
    <citation type="journal article" date="2011" name="Nat. Commun.">
        <title>Effector diversification within compartments of the Leptosphaeria maculans genome affected by Repeat-Induced Point mutations.</title>
        <authorList>
            <person name="Rouxel T."/>
            <person name="Grandaubert J."/>
            <person name="Hane J.K."/>
            <person name="Hoede C."/>
            <person name="van de Wouw A.P."/>
            <person name="Couloux A."/>
            <person name="Dominguez V."/>
            <person name="Anthouard V."/>
            <person name="Bally P."/>
            <person name="Bourras S."/>
            <person name="Cozijnsen A.J."/>
            <person name="Ciuffetti L.M."/>
            <person name="Degrave A."/>
            <person name="Dilmaghani A."/>
            <person name="Duret L."/>
            <person name="Fudal I."/>
            <person name="Goodwin S.B."/>
            <person name="Gout L."/>
            <person name="Glaser N."/>
            <person name="Linglin J."/>
            <person name="Kema G.H.J."/>
            <person name="Lapalu N."/>
            <person name="Lawrence C.B."/>
            <person name="May K."/>
            <person name="Meyer M."/>
            <person name="Ollivier B."/>
            <person name="Poulain J."/>
            <person name="Schoch C.L."/>
            <person name="Simon A."/>
            <person name="Spatafora J.W."/>
            <person name="Stachowiak A."/>
            <person name="Turgeon B.G."/>
            <person name="Tyler B.M."/>
            <person name="Vincent D."/>
            <person name="Weissenbach J."/>
            <person name="Amselem J."/>
            <person name="Quesneville H."/>
            <person name="Oliver R.P."/>
            <person name="Wincker P."/>
            <person name="Balesdent M.-H."/>
            <person name="Howlett B.J."/>
        </authorList>
    </citation>
    <scope>NUCLEOTIDE SEQUENCE [LARGE SCALE GENOMIC DNA]</scope>
    <source>
        <strain evidence="6">JN3 / isolate v23.1.3 / race Av1-4-5-6-7-8</strain>
    </source>
</reference>
<dbReference type="VEuPathDB" id="FungiDB:LEMA_P113720.1"/>
<comment type="subcellular location">
    <subcellularLocation>
        <location evidence="1">Membrane</location>
        <topology evidence="1">Multi-pass membrane protein</topology>
    </subcellularLocation>
</comment>